<evidence type="ECO:0000313" key="6">
    <source>
        <dbReference type="Proteomes" id="UP001202961"/>
    </source>
</evidence>
<evidence type="ECO:0000256" key="1">
    <source>
        <dbReference type="ARBA" id="ARBA00022737"/>
    </source>
</evidence>
<dbReference type="InterPro" id="IPR011990">
    <property type="entry name" value="TPR-like_helical_dom_sf"/>
</dbReference>
<comment type="caution">
    <text evidence="5">The sequence shown here is derived from an EMBL/GenBank/DDBJ whole genome shotgun (WGS) entry which is preliminary data.</text>
</comment>
<feature type="transmembrane region" description="Helical" evidence="4">
    <location>
        <begin position="35"/>
        <end position="53"/>
    </location>
</feature>
<accession>A0ABT0U7Q9</accession>
<dbReference type="EMBL" id="JAMQBK010000058">
    <property type="protein sequence ID" value="MCM2372952.1"/>
    <property type="molecule type" value="Genomic_DNA"/>
</dbReference>
<evidence type="ECO:0000313" key="5">
    <source>
        <dbReference type="EMBL" id="MCM2372952.1"/>
    </source>
</evidence>
<keyword evidence="4" id="KW-1133">Transmembrane helix</keyword>
<dbReference type="SMART" id="SM00028">
    <property type="entry name" value="TPR"/>
    <property type="match status" value="4"/>
</dbReference>
<name>A0ABT0U7Q9_9BACT</name>
<dbReference type="InterPro" id="IPR050498">
    <property type="entry name" value="Ycf3"/>
</dbReference>
<organism evidence="5 6">
    <name type="scientific">Aporhodopirellula aestuarii</name>
    <dbReference type="NCBI Taxonomy" id="2950107"/>
    <lineage>
        <taxon>Bacteria</taxon>
        <taxon>Pseudomonadati</taxon>
        <taxon>Planctomycetota</taxon>
        <taxon>Planctomycetia</taxon>
        <taxon>Pirellulales</taxon>
        <taxon>Pirellulaceae</taxon>
        <taxon>Aporhodopirellula</taxon>
    </lineage>
</organism>
<dbReference type="PANTHER" id="PTHR44858">
    <property type="entry name" value="TETRATRICOPEPTIDE REPEAT PROTEIN 6"/>
    <property type="match status" value="1"/>
</dbReference>
<gene>
    <name evidence="5" type="ORF">NB063_20250</name>
</gene>
<keyword evidence="6" id="KW-1185">Reference proteome</keyword>
<feature type="repeat" description="TPR" evidence="3">
    <location>
        <begin position="266"/>
        <end position="299"/>
    </location>
</feature>
<reference evidence="5 6" key="1">
    <citation type="journal article" date="2022" name="Syst. Appl. Microbiol.">
        <title>Rhodopirellula aestuarii sp. nov., a novel member of the genus Rhodopirellula isolated from brackish sediments collected in the Tagus River estuary, Portugal.</title>
        <authorList>
            <person name="Vitorino I.R."/>
            <person name="Klimek D."/>
            <person name="Calusinska M."/>
            <person name="Lobo-da-Cunha A."/>
            <person name="Vasconcelos V."/>
            <person name="Lage O.M."/>
        </authorList>
    </citation>
    <scope>NUCLEOTIDE SEQUENCE [LARGE SCALE GENOMIC DNA]</scope>
    <source>
        <strain evidence="5 6">ICT_H3.1</strain>
    </source>
</reference>
<keyword evidence="1" id="KW-0677">Repeat</keyword>
<dbReference type="PANTHER" id="PTHR44858:SF1">
    <property type="entry name" value="UDP-N-ACETYLGLUCOSAMINE--PEPTIDE N-ACETYLGLUCOSAMINYLTRANSFERASE SPINDLY-RELATED"/>
    <property type="match status" value="1"/>
</dbReference>
<dbReference type="SUPFAM" id="SSF48452">
    <property type="entry name" value="TPR-like"/>
    <property type="match status" value="1"/>
</dbReference>
<proteinExistence type="predicted"/>
<keyword evidence="2 3" id="KW-0802">TPR repeat</keyword>
<keyword evidence="4" id="KW-0812">Transmembrane</keyword>
<evidence type="ECO:0000256" key="3">
    <source>
        <dbReference type="PROSITE-ProRule" id="PRU00339"/>
    </source>
</evidence>
<feature type="repeat" description="TPR" evidence="3">
    <location>
        <begin position="124"/>
        <end position="157"/>
    </location>
</feature>
<evidence type="ECO:0000256" key="2">
    <source>
        <dbReference type="ARBA" id="ARBA00022803"/>
    </source>
</evidence>
<feature type="transmembrane region" description="Helical" evidence="4">
    <location>
        <begin position="12"/>
        <end position="29"/>
    </location>
</feature>
<dbReference type="Proteomes" id="UP001202961">
    <property type="component" value="Unassembled WGS sequence"/>
</dbReference>
<dbReference type="RefSeq" id="WP_250930587.1">
    <property type="nucleotide sequence ID" value="NZ_JAMQBK010000058.1"/>
</dbReference>
<dbReference type="PROSITE" id="PS50005">
    <property type="entry name" value="TPR"/>
    <property type="match status" value="2"/>
</dbReference>
<dbReference type="InterPro" id="IPR019734">
    <property type="entry name" value="TPR_rpt"/>
</dbReference>
<keyword evidence="4" id="KW-0472">Membrane</keyword>
<evidence type="ECO:0000256" key="4">
    <source>
        <dbReference type="SAM" id="Phobius"/>
    </source>
</evidence>
<sequence>MSHTQNTTWRFNILTVVVLTAFAAVLMALDLHGIALSLFVFVVLPFAAWRLLVRVFHRVQLRTANRLAPVFDSRALFRLLPWLCGRKHAAWAFNSYAVQLFVAGNHLAARDAFDRILHLDDGCADYWAHRGASHFCLSEYDAAINDLTTALRLSKRHQLALSYRGFALMAKLAPEKAFQDLNQVHCHLTDHYFTAYCRGRVHEQLGQWQLAIDDYLLAYDLNSSVTEAGTALALLQAGCPDAAFRDADKAIENATKMCVRSRWQDWRAVSVLATGYAEAGNFETAIKYAKQALDLAPEEEKPNRQNRIHQYENKIPFRLPVPASSVERRASSVER</sequence>
<protein>
    <submittedName>
        <fullName evidence="5">Tetratricopeptide repeat protein</fullName>
    </submittedName>
</protein>
<dbReference type="Gene3D" id="1.25.40.10">
    <property type="entry name" value="Tetratricopeptide repeat domain"/>
    <property type="match status" value="3"/>
</dbReference>